<reference evidence="1" key="1">
    <citation type="submission" date="2022-01" db="EMBL/GenBank/DDBJ databases">
        <title>Genome Sequence Resource for Two Populations of Ditylenchus destructor, the Migratory Endoparasitic Phytonematode.</title>
        <authorList>
            <person name="Zhang H."/>
            <person name="Lin R."/>
            <person name="Xie B."/>
        </authorList>
    </citation>
    <scope>NUCLEOTIDE SEQUENCE</scope>
    <source>
        <strain evidence="1">BazhouSP</strain>
    </source>
</reference>
<evidence type="ECO:0000313" key="2">
    <source>
        <dbReference type="Proteomes" id="UP001201812"/>
    </source>
</evidence>
<dbReference type="GO" id="GO:0032021">
    <property type="term" value="C:NELF complex"/>
    <property type="evidence" value="ECO:0007669"/>
    <property type="project" value="TreeGrafter"/>
</dbReference>
<proteinExistence type="predicted"/>
<dbReference type="AlphaFoldDB" id="A0AAD4R3V5"/>
<evidence type="ECO:0000313" key="1">
    <source>
        <dbReference type="EMBL" id="KAI1720565.1"/>
    </source>
</evidence>
<dbReference type="InterPro" id="IPR010405">
    <property type="entry name" value="COBRA1"/>
</dbReference>
<dbReference type="Pfam" id="PF06209">
    <property type="entry name" value="COBRA1"/>
    <property type="match status" value="1"/>
</dbReference>
<name>A0AAD4R3V5_9BILA</name>
<protein>
    <submittedName>
        <fullName evidence="1">Cofactor of BRCA1 (COBRA1) domain-containing protein</fullName>
    </submittedName>
</protein>
<comment type="caution">
    <text evidence="1">The sequence shown here is derived from an EMBL/GenBank/DDBJ whole genome shotgun (WGS) entry which is preliminary data.</text>
</comment>
<dbReference type="PANTHER" id="PTHR13503:SF3">
    <property type="entry name" value="NEGATIVE ELONGATION FACTOR B"/>
    <property type="match status" value="1"/>
</dbReference>
<keyword evidence="2" id="KW-1185">Reference proteome</keyword>
<dbReference type="PANTHER" id="PTHR13503">
    <property type="entry name" value="NEGATIVE ELONGATION FACTOR COMPLEX MEMBER B"/>
    <property type="match status" value="1"/>
</dbReference>
<accession>A0AAD4R3V5</accession>
<dbReference type="EMBL" id="JAKKPZ010000005">
    <property type="protein sequence ID" value="KAI1720565.1"/>
    <property type="molecule type" value="Genomic_DNA"/>
</dbReference>
<sequence length="611" mass="70437">MSTKEQYIDDLESCGIATSNNLRELLQTCQDPVEAIKEFQAKNSIQLSSLKPIMKLLDLHGVRRAEFYETVNNDITDRLMTKIKSLGESRTPEDITKLEQQLERCFRLYRVPKLRPIVLLALQMLPKIPDRYLKLIVCDKEFYNECAVTVRQQIWVKNDTLFMEAINPVIDDYLEEKQKILLSVEKKPPSFFTCDTTKSRRQWKQIQQLISMVGERESLYTRITEVIRERYVKTGDALYCSLRLELLMAVHDFNVDYAVKFDACHDFAWCLDACLMQKHLDSQQTSKLKALLLDTSKKSKVMSDLGIIASDPHVVHFLCSMVIKVLKDIASSGNYLPRDHVPLYLLMKILYLGASRESAKYEDPSDSDYVPQFSVNQECITKFLPALVSMITEDIIRLELQKSSDEIAEEFGQEKELKEISENTKAFLRNDRICALLWIHYLLDILPSKKKAHDHTTILRYIEMLSDLADNMGTQDIWLHLLVHRILHTTQIESVISNEEIAAKFIKSLLMNSIQRFPNIKFHILRLCAHLKPNLPVPIYEPVRKKLADIYADIVTAPSGCFMDKLFMKEYEANRDKLDSARIEVVLTEAGDTLLPPSPQNPLKVADELVG</sequence>
<dbReference type="Proteomes" id="UP001201812">
    <property type="component" value="Unassembled WGS sequence"/>
</dbReference>
<organism evidence="1 2">
    <name type="scientific">Ditylenchus destructor</name>
    <dbReference type="NCBI Taxonomy" id="166010"/>
    <lineage>
        <taxon>Eukaryota</taxon>
        <taxon>Metazoa</taxon>
        <taxon>Ecdysozoa</taxon>
        <taxon>Nematoda</taxon>
        <taxon>Chromadorea</taxon>
        <taxon>Rhabditida</taxon>
        <taxon>Tylenchina</taxon>
        <taxon>Tylenchomorpha</taxon>
        <taxon>Sphaerularioidea</taxon>
        <taxon>Anguinidae</taxon>
        <taxon>Anguininae</taxon>
        <taxon>Ditylenchus</taxon>
    </lineage>
</organism>
<dbReference type="GO" id="GO:0034244">
    <property type="term" value="P:negative regulation of transcription elongation by RNA polymerase II"/>
    <property type="evidence" value="ECO:0007669"/>
    <property type="project" value="TreeGrafter"/>
</dbReference>
<gene>
    <name evidence="1" type="ORF">DdX_04803</name>
</gene>